<dbReference type="AlphaFoldDB" id="A0A9P6C7S9"/>
<evidence type="ECO:0000256" key="1">
    <source>
        <dbReference type="SAM" id="MobiDB-lite"/>
    </source>
</evidence>
<proteinExistence type="predicted"/>
<sequence>MTNFTFINFTSDAPPNASNANKSTKMTPEQAAKNREKCKQYRAKKKAKTMCNKNQNGP</sequence>
<evidence type="ECO:0000313" key="2">
    <source>
        <dbReference type="EMBL" id="KAF9455152.1"/>
    </source>
</evidence>
<gene>
    <name evidence="2" type="ORF">BDZ94DRAFT_1316627</name>
</gene>
<protein>
    <submittedName>
        <fullName evidence="2">Uncharacterized protein</fullName>
    </submittedName>
</protein>
<accession>A0A9P6C7S9</accession>
<comment type="caution">
    <text evidence="2">The sequence shown here is derived from an EMBL/GenBank/DDBJ whole genome shotgun (WGS) entry which is preliminary data.</text>
</comment>
<name>A0A9P6C7S9_9AGAR</name>
<keyword evidence="3" id="KW-1185">Reference proteome</keyword>
<organism evidence="2 3">
    <name type="scientific">Collybia nuda</name>
    <dbReference type="NCBI Taxonomy" id="64659"/>
    <lineage>
        <taxon>Eukaryota</taxon>
        <taxon>Fungi</taxon>
        <taxon>Dikarya</taxon>
        <taxon>Basidiomycota</taxon>
        <taxon>Agaricomycotina</taxon>
        <taxon>Agaricomycetes</taxon>
        <taxon>Agaricomycetidae</taxon>
        <taxon>Agaricales</taxon>
        <taxon>Tricholomatineae</taxon>
        <taxon>Clitocybaceae</taxon>
        <taxon>Collybia</taxon>
    </lineage>
</organism>
<dbReference type="EMBL" id="MU151025">
    <property type="protein sequence ID" value="KAF9455152.1"/>
    <property type="molecule type" value="Genomic_DNA"/>
</dbReference>
<feature type="compositionally biased region" description="Polar residues" evidence="1">
    <location>
        <begin position="1"/>
        <end position="27"/>
    </location>
</feature>
<dbReference type="Proteomes" id="UP000807353">
    <property type="component" value="Unassembled WGS sequence"/>
</dbReference>
<reference evidence="2" key="1">
    <citation type="submission" date="2020-11" db="EMBL/GenBank/DDBJ databases">
        <authorList>
            <consortium name="DOE Joint Genome Institute"/>
            <person name="Ahrendt S."/>
            <person name="Riley R."/>
            <person name="Andreopoulos W."/>
            <person name="Labutti K."/>
            <person name="Pangilinan J."/>
            <person name="Ruiz-Duenas F.J."/>
            <person name="Barrasa J.M."/>
            <person name="Sanchez-Garcia M."/>
            <person name="Camarero S."/>
            <person name="Miyauchi S."/>
            <person name="Serrano A."/>
            <person name="Linde D."/>
            <person name="Babiker R."/>
            <person name="Drula E."/>
            <person name="Ayuso-Fernandez I."/>
            <person name="Pacheco R."/>
            <person name="Padilla G."/>
            <person name="Ferreira P."/>
            <person name="Barriuso J."/>
            <person name="Kellner H."/>
            <person name="Castanera R."/>
            <person name="Alfaro M."/>
            <person name="Ramirez L."/>
            <person name="Pisabarro A.G."/>
            <person name="Kuo A."/>
            <person name="Tritt A."/>
            <person name="Lipzen A."/>
            <person name="He G."/>
            <person name="Yan M."/>
            <person name="Ng V."/>
            <person name="Cullen D."/>
            <person name="Martin F."/>
            <person name="Rosso M.-N."/>
            <person name="Henrissat B."/>
            <person name="Hibbett D."/>
            <person name="Martinez A.T."/>
            <person name="Grigoriev I.V."/>
        </authorList>
    </citation>
    <scope>NUCLEOTIDE SEQUENCE</scope>
    <source>
        <strain evidence="2">CBS 247.69</strain>
    </source>
</reference>
<feature type="region of interest" description="Disordered" evidence="1">
    <location>
        <begin position="1"/>
        <end position="58"/>
    </location>
</feature>
<evidence type="ECO:0000313" key="3">
    <source>
        <dbReference type="Proteomes" id="UP000807353"/>
    </source>
</evidence>